<feature type="chain" id="PRO_5036003235" evidence="1">
    <location>
        <begin position="23"/>
        <end position="136"/>
    </location>
</feature>
<dbReference type="EMBL" id="LPXH01000025">
    <property type="protein sequence ID" value="KUF41142.1"/>
    <property type="molecule type" value="Genomic_DNA"/>
</dbReference>
<reference evidence="2 5" key="2">
    <citation type="submission" date="2017-03" db="EMBL/GenBank/DDBJ databases">
        <title>Rapid Whole Genome Sequencing of Comamonas kerstersii Causing Continuous ambulatory Peritoneal Dialysis-Associated Peritonitis.</title>
        <authorList>
            <person name="Zheng B."/>
        </authorList>
    </citation>
    <scope>NUCLEOTIDE SEQUENCE [LARGE SCALE GENOMIC DNA]</scope>
    <source>
        <strain evidence="2 5">8943</strain>
    </source>
</reference>
<dbReference type="STRING" id="225992.B5M06_11570"/>
<proteinExistence type="predicted"/>
<evidence type="ECO:0000256" key="1">
    <source>
        <dbReference type="SAM" id="SignalP"/>
    </source>
</evidence>
<evidence type="ECO:0000313" key="4">
    <source>
        <dbReference type="Proteomes" id="UP000053300"/>
    </source>
</evidence>
<accession>A0A1V3TIK6</accession>
<keyword evidence="4" id="KW-1185">Reference proteome</keyword>
<evidence type="ECO:0000313" key="5">
    <source>
        <dbReference type="Proteomes" id="UP000242792"/>
    </source>
</evidence>
<evidence type="ECO:0000313" key="2">
    <source>
        <dbReference type="EMBL" id="AQZ98789.1"/>
    </source>
</evidence>
<dbReference type="EMBL" id="CP020121">
    <property type="protein sequence ID" value="AQZ98789.1"/>
    <property type="molecule type" value="Genomic_DNA"/>
</dbReference>
<protein>
    <submittedName>
        <fullName evidence="3">Uncharacterized protein</fullName>
    </submittedName>
</protein>
<evidence type="ECO:0000313" key="3">
    <source>
        <dbReference type="EMBL" id="KUF41142.1"/>
    </source>
</evidence>
<accession>A0A0W7Z104</accession>
<dbReference type="RefSeq" id="WP_054066908.1">
    <property type="nucleotide sequence ID" value="NZ_CAUHBH010000003.1"/>
</dbReference>
<feature type="signal peptide" evidence="1">
    <location>
        <begin position="1"/>
        <end position="22"/>
    </location>
</feature>
<gene>
    <name evidence="3" type="ORF">AS359_10165</name>
    <name evidence="2" type="ORF">B5M06_11570</name>
</gene>
<dbReference type="KEGG" id="cke:B5M06_11570"/>
<sequence>MRHTLSVLTATCILALSQPAWASAFDRESQQRARTVAMRLSREVRVHAAQTLSQWQAQAASSPRRLLPLNRILCAAQLWLQQEGQALLSSVVHATPIIRAAWLRPSTWAAERFSPALDAAMVERWLQAWLKSRQEV</sequence>
<accession>A0A1V0BFU4</accession>
<reference evidence="3 4" key="1">
    <citation type="submission" date="2015-12" db="EMBL/GenBank/DDBJ databases">
        <title>Complete genome sequence of a multi-drug resistant strain Acidovorax sp. 12322-1.</title>
        <authorList>
            <person name="Ming D."/>
            <person name="Wang M."/>
            <person name="Hu S."/>
            <person name="Zhou Y."/>
            <person name="Jiang T."/>
        </authorList>
    </citation>
    <scope>NUCLEOTIDE SEQUENCE [LARGE SCALE GENOMIC DNA]</scope>
    <source>
        <strain evidence="3 4">12322-1</strain>
    </source>
</reference>
<organism evidence="3 4">
    <name type="scientific">Comamonas kerstersii</name>
    <dbReference type="NCBI Taxonomy" id="225992"/>
    <lineage>
        <taxon>Bacteria</taxon>
        <taxon>Pseudomonadati</taxon>
        <taxon>Pseudomonadota</taxon>
        <taxon>Betaproteobacteria</taxon>
        <taxon>Burkholderiales</taxon>
        <taxon>Comamonadaceae</taxon>
        <taxon>Comamonas</taxon>
    </lineage>
</organism>
<dbReference type="GeneID" id="83039960"/>
<keyword evidence="1" id="KW-0732">Signal</keyword>
<dbReference type="Proteomes" id="UP000053300">
    <property type="component" value="Unassembled WGS sequence"/>
</dbReference>
<dbReference type="AlphaFoldDB" id="A0A0W7Z104"/>
<dbReference type="Proteomes" id="UP000242792">
    <property type="component" value="Chromosome"/>
</dbReference>
<name>A0A0W7Z104_9BURK</name>